<dbReference type="Proteomes" id="UP000829494">
    <property type="component" value="Chromosome"/>
</dbReference>
<dbReference type="GeneID" id="66858572"/>
<keyword evidence="2" id="KW-1185">Reference proteome</keyword>
<evidence type="ECO:0000313" key="1">
    <source>
        <dbReference type="EMBL" id="UNZ02342.1"/>
    </source>
</evidence>
<gene>
    <name evidence="1" type="ORF">SRIMR7_09300</name>
</gene>
<name>A0ABY3YWY1_STRRM</name>
<evidence type="ECO:0000313" key="2">
    <source>
        <dbReference type="Proteomes" id="UP000829494"/>
    </source>
</evidence>
<sequence>MVSRAQTRRKALDVLESVQATGSQEDRTAVVTGFLEALLMAADRGFDLRTVWGDLGTGSRAACLALNEFWGVESPGWMRAS</sequence>
<reference evidence="1 2" key="1">
    <citation type="submission" date="2022-03" db="EMBL/GenBank/DDBJ databases">
        <title>Complete genome of Streptomyces rimosus ssp. rimosus R7 (=ATCC 10970).</title>
        <authorList>
            <person name="Beganovic S."/>
            <person name="Ruckert C."/>
            <person name="Busche T."/>
            <person name="Kalinowski J."/>
            <person name="Wittmann C."/>
        </authorList>
    </citation>
    <scope>NUCLEOTIDE SEQUENCE [LARGE SCALE GENOMIC DNA]</scope>
    <source>
        <strain evidence="1 2">R7</strain>
    </source>
</reference>
<protein>
    <recommendedName>
        <fullName evidence="3">TetR family transcriptional regulator</fullName>
    </recommendedName>
</protein>
<dbReference type="RefSeq" id="WP_003980875.1">
    <property type="nucleotide sequence ID" value="NZ_CP043497.1"/>
</dbReference>
<evidence type="ECO:0008006" key="3">
    <source>
        <dbReference type="Google" id="ProtNLM"/>
    </source>
</evidence>
<proteinExistence type="predicted"/>
<accession>A0ABY3YWY1</accession>
<dbReference type="EMBL" id="CP094298">
    <property type="protein sequence ID" value="UNZ02342.1"/>
    <property type="molecule type" value="Genomic_DNA"/>
</dbReference>
<organism evidence="1 2">
    <name type="scientific">Streptomyces rimosus subsp. rimosus</name>
    <dbReference type="NCBI Taxonomy" id="132474"/>
    <lineage>
        <taxon>Bacteria</taxon>
        <taxon>Bacillati</taxon>
        <taxon>Actinomycetota</taxon>
        <taxon>Actinomycetes</taxon>
        <taxon>Kitasatosporales</taxon>
        <taxon>Streptomycetaceae</taxon>
        <taxon>Streptomyces</taxon>
    </lineage>
</organism>